<dbReference type="EMBL" id="JAJAPX010000002">
    <property type="protein sequence ID" value="MCB4807713.1"/>
    <property type="molecule type" value="Genomic_DNA"/>
</dbReference>
<protein>
    <submittedName>
        <fullName evidence="2">Uncharacterized protein</fullName>
    </submittedName>
</protein>
<keyword evidence="3" id="KW-1185">Reference proteome</keyword>
<feature type="transmembrane region" description="Helical" evidence="1">
    <location>
        <begin position="172"/>
        <end position="190"/>
    </location>
</feature>
<name>A0A9X1I590_9FLAO</name>
<keyword evidence="1" id="KW-0472">Membrane</keyword>
<evidence type="ECO:0000313" key="3">
    <source>
        <dbReference type="Proteomes" id="UP001139286"/>
    </source>
</evidence>
<reference evidence="2" key="1">
    <citation type="submission" date="2021-10" db="EMBL/GenBank/DDBJ databases">
        <title>Tamlana sargassums sp. nov., and Tamlana laminarinivorans sp. nov., two new bacteria isolated from the brown alga.</title>
        <authorList>
            <person name="Li J."/>
        </authorList>
    </citation>
    <scope>NUCLEOTIDE SEQUENCE</scope>
    <source>
        <strain evidence="2">62-3</strain>
    </source>
</reference>
<comment type="caution">
    <text evidence="2">The sequence shown here is derived from an EMBL/GenBank/DDBJ whole genome shotgun (WGS) entry which is preliminary data.</text>
</comment>
<gene>
    <name evidence="2" type="ORF">LG651_05580</name>
</gene>
<sequence length="198" mass="22517">MLGFQSLAFAHNPYQSSLKLHVLEHEGWLAISLSQYGIEQALVKKYPELDLKAVDLTEFKELLIKYLRETIAISINGEALKIGKGAIKLGNHQSDLKFKINYLPANPNIIKVTAPCFEENQNQINFFQIVYKDSHVREKLTKDNAFSASFLIENNTVAVFSESDSENFYNNYILWVSLAIVAIAILIFVFKRKNKTTA</sequence>
<keyword evidence="1" id="KW-1133">Transmembrane helix</keyword>
<dbReference type="AlphaFoldDB" id="A0A9X1I590"/>
<proteinExistence type="predicted"/>
<accession>A0A9X1I590</accession>
<dbReference type="Proteomes" id="UP001139286">
    <property type="component" value="Unassembled WGS sequence"/>
</dbReference>
<organism evidence="2 3">
    <name type="scientific">Neotamlana sargassicola</name>
    <dbReference type="NCBI Taxonomy" id="2883125"/>
    <lineage>
        <taxon>Bacteria</taxon>
        <taxon>Pseudomonadati</taxon>
        <taxon>Bacteroidota</taxon>
        <taxon>Flavobacteriia</taxon>
        <taxon>Flavobacteriales</taxon>
        <taxon>Flavobacteriaceae</taxon>
        <taxon>Neotamlana</taxon>
    </lineage>
</organism>
<evidence type="ECO:0000256" key="1">
    <source>
        <dbReference type="SAM" id="Phobius"/>
    </source>
</evidence>
<evidence type="ECO:0000313" key="2">
    <source>
        <dbReference type="EMBL" id="MCB4807713.1"/>
    </source>
</evidence>
<keyword evidence="1" id="KW-0812">Transmembrane</keyword>
<dbReference type="RefSeq" id="WP_226695165.1">
    <property type="nucleotide sequence ID" value="NZ_JAJAPX010000002.1"/>
</dbReference>